<feature type="binding site" evidence="8">
    <location>
        <begin position="16"/>
        <end position="23"/>
    </location>
    <ligand>
        <name>GTP</name>
        <dbReference type="ChEBI" id="CHEBI:37565"/>
    </ligand>
</feature>
<dbReference type="FunFam" id="3.30.70.2570:FF:000001">
    <property type="entry name" value="Translation factor GUF1, mitochondrial"/>
    <property type="match status" value="1"/>
</dbReference>
<dbReference type="GO" id="GO:0045727">
    <property type="term" value="P:positive regulation of translation"/>
    <property type="evidence" value="ECO:0007669"/>
    <property type="project" value="UniProtKB-UniRule"/>
</dbReference>
<dbReference type="FunFam" id="3.40.50.300:FF:000078">
    <property type="entry name" value="Elongation factor 4"/>
    <property type="match status" value="1"/>
</dbReference>
<dbReference type="CDD" id="cd01890">
    <property type="entry name" value="LepA"/>
    <property type="match status" value="1"/>
</dbReference>
<dbReference type="GO" id="GO:0005525">
    <property type="term" value="F:GTP binding"/>
    <property type="evidence" value="ECO:0007669"/>
    <property type="project" value="UniProtKB-UniRule"/>
</dbReference>
<comment type="catalytic activity">
    <reaction evidence="8">
        <text>GTP + H2O = GDP + phosphate + H(+)</text>
        <dbReference type="Rhea" id="RHEA:19669"/>
        <dbReference type="ChEBI" id="CHEBI:15377"/>
        <dbReference type="ChEBI" id="CHEBI:15378"/>
        <dbReference type="ChEBI" id="CHEBI:37565"/>
        <dbReference type="ChEBI" id="CHEBI:43474"/>
        <dbReference type="ChEBI" id="CHEBI:58189"/>
        <dbReference type="EC" id="3.6.5.n1"/>
    </reaction>
</comment>
<dbReference type="PROSITE" id="PS51722">
    <property type="entry name" value="G_TR_2"/>
    <property type="match status" value="1"/>
</dbReference>
<dbReference type="GO" id="GO:0006412">
    <property type="term" value="P:translation"/>
    <property type="evidence" value="ECO:0007669"/>
    <property type="project" value="UniProtKB-KW"/>
</dbReference>
<accession>A0AAW2ZRS5</accession>
<evidence type="ECO:0000256" key="5">
    <source>
        <dbReference type="ARBA" id="ARBA00023128"/>
    </source>
</evidence>
<evidence type="ECO:0000259" key="9">
    <source>
        <dbReference type="PROSITE" id="PS51722"/>
    </source>
</evidence>
<evidence type="ECO:0000256" key="3">
    <source>
        <dbReference type="ARBA" id="ARBA00022792"/>
    </source>
</evidence>
<comment type="caution">
    <text evidence="10">The sequence shown here is derived from an EMBL/GenBank/DDBJ whole genome shotgun (WGS) entry which is preliminary data.</text>
</comment>
<dbReference type="Proteomes" id="UP001431209">
    <property type="component" value="Unassembled WGS sequence"/>
</dbReference>
<dbReference type="InterPro" id="IPR027417">
    <property type="entry name" value="P-loop_NTPase"/>
</dbReference>
<comment type="similarity">
    <text evidence="1">Belongs to the TRAFAC class translation factor GTPase superfamily. Classic translation factor GTPase family. LepA subfamily.</text>
</comment>
<dbReference type="InterPro" id="IPR005225">
    <property type="entry name" value="Small_GTP-bd"/>
</dbReference>
<feature type="domain" description="Tr-type G" evidence="9">
    <location>
        <begin position="7"/>
        <end position="189"/>
    </location>
</feature>
<dbReference type="CDD" id="cd03709">
    <property type="entry name" value="lepA_C"/>
    <property type="match status" value="1"/>
</dbReference>
<dbReference type="EC" id="3.6.5.n1" evidence="8"/>
<dbReference type="PANTHER" id="PTHR43512">
    <property type="entry name" value="TRANSLATION FACTOR GUF1-RELATED"/>
    <property type="match status" value="1"/>
</dbReference>
<protein>
    <recommendedName>
        <fullName evidence="8">Translation factor GUF1 homolog, mitochondrial</fullName>
        <ecNumber evidence="8">3.6.5.n1</ecNumber>
    </recommendedName>
    <alternativeName>
        <fullName evidence="8">Elongation factor 4 homolog</fullName>
        <shortName evidence="8">EF-4</shortName>
    </alternativeName>
    <alternativeName>
        <fullName evidence="8">GTPase GUF1 homolog</fullName>
    </alternativeName>
    <alternativeName>
        <fullName evidence="8">Ribosomal back-translocase</fullName>
    </alternativeName>
</protein>
<dbReference type="FunFam" id="2.40.30.10:FF:000015">
    <property type="entry name" value="Translation factor GUF1, mitochondrial"/>
    <property type="match status" value="1"/>
</dbReference>
<dbReference type="InterPro" id="IPR013842">
    <property type="entry name" value="LepA_CTD"/>
</dbReference>
<dbReference type="Gene3D" id="2.40.30.10">
    <property type="entry name" value="Translation factors"/>
    <property type="match status" value="1"/>
</dbReference>
<keyword evidence="7 8" id="KW-0472">Membrane</keyword>
<keyword evidence="8" id="KW-0648">Protein biosynthesis</keyword>
<dbReference type="Pfam" id="PF00679">
    <property type="entry name" value="EFG_C"/>
    <property type="match status" value="1"/>
</dbReference>
<dbReference type="AlphaFoldDB" id="A0AAW2ZRS5"/>
<evidence type="ECO:0000256" key="4">
    <source>
        <dbReference type="ARBA" id="ARBA00022801"/>
    </source>
</evidence>
<evidence type="ECO:0000256" key="7">
    <source>
        <dbReference type="ARBA" id="ARBA00023136"/>
    </source>
</evidence>
<dbReference type="InterPro" id="IPR035647">
    <property type="entry name" value="EFG_III/V"/>
</dbReference>
<gene>
    <name evidence="10" type="ORF">AKO1_010256</name>
</gene>
<comment type="similarity">
    <text evidence="8">Belongs to the GTP-binding elongation factor family. LepA subfamily.</text>
</comment>
<keyword evidence="4 8" id="KW-0378">Hydrolase</keyword>
<dbReference type="Gene3D" id="3.30.70.240">
    <property type="match status" value="1"/>
</dbReference>
<evidence type="ECO:0000256" key="2">
    <source>
        <dbReference type="ARBA" id="ARBA00022741"/>
    </source>
</evidence>
<dbReference type="InterPro" id="IPR035654">
    <property type="entry name" value="LepA_IV"/>
</dbReference>
<dbReference type="GO" id="GO:0097177">
    <property type="term" value="F:mitochondrial ribosome binding"/>
    <property type="evidence" value="ECO:0007669"/>
    <property type="project" value="TreeGrafter"/>
</dbReference>
<proteinExistence type="inferred from homology"/>
<keyword evidence="6 8" id="KW-0342">GTP-binding</keyword>
<dbReference type="HAMAP" id="MF_00071">
    <property type="entry name" value="LepA"/>
    <property type="match status" value="1"/>
</dbReference>
<dbReference type="GO" id="GO:0003924">
    <property type="term" value="F:GTPase activity"/>
    <property type="evidence" value="ECO:0007669"/>
    <property type="project" value="UniProtKB-UniRule"/>
</dbReference>
<evidence type="ECO:0000256" key="8">
    <source>
        <dbReference type="HAMAP-Rule" id="MF_03137"/>
    </source>
</evidence>
<organism evidence="10 11">
    <name type="scientific">Acrasis kona</name>
    <dbReference type="NCBI Taxonomy" id="1008807"/>
    <lineage>
        <taxon>Eukaryota</taxon>
        <taxon>Discoba</taxon>
        <taxon>Heterolobosea</taxon>
        <taxon>Tetramitia</taxon>
        <taxon>Eutetramitia</taxon>
        <taxon>Acrasidae</taxon>
        <taxon>Acrasis</taxon>
    </lineage>
</organism>
<dbReference type="PANTHER" id="PTHR43512:SF7">
    <property type="entry name" value="TRANSLATION FACTOR GUF1, MITOCHONDRIAL"/>
    <property type="match status" value="1"/>
</dbReference>
<feature type="binding site" evidence="8">
    <location>
        <begin position="136"/>
        <end position="139"/>
    </location>
    <ligand>
        <name>GTP</name>
        <dbReference type="ChEBI" id="CHEBI:37565"/>
    </ligand>
</feature>
<evidence type="ECO:0000313" key="10">
    <source>
        <dbReference type="EMBL" id="KAL0491866.1"/>
    </source>
</evidence>
<dbReference type="GO" id="GO:0005759">
    <property type="term" value="C:mitochondrial matrix"/>
    <property type="evidence" value="ECO:0007669"/>
    <property type="project" value="UniProtKB-UniRule"/>
</dbReference>
<dbReference type="Pfam" id="PF06421">
    <property type="entry name" value="LepA_C"/>
    <property type="match status" value="1"/>
</dbReference>
<dbReference type="Gene3D" id="3.40.50.300">
    <property type="entry name" value="P-loop containing nucleotide triphosphate hydrolases"/>
    <property type="match status" value="1"/>
</dbReference>
<reference evidence="10 11" key="1">
    <citation type="submission" date="2024-03" db="EMBL/GenBank/DDBJ databases">
        <title>The Acrasis kona genome and developmental transcriptomes reveal deep origins of eukaryotic multicellular pathways.</title>
        <authorList>
            <person name="Sheikh S."/>
            <person name="Fu C.-J."/>
            <person name="Brown M.W."/>
            <person name="Baldauf S.L."/>
        </authorList>
    </citation>
    <scope>NUCLEOTIDE SEQUENCE [LARGE SCALE GENOMIC DNA]</scope>
    <source>
        <strain evidence="10 11">ATCC MYA-3509</strain>
    </source>
</reference>
<dbReference type="PROSITE" id="PS00301">
    <property type="entry name" value="G_TR_1"/>
    <property type="match status" value="1"/>
</dbReference>
<keyword evidence="5 8" id="KW-0496">Mitochondrion</keyword>
<feature type="binding site" evidence="8">
    <location>
        <begin position="82"/>
        <end position="86"/>
    </location>
    <ligand>
        <name>GTP</name>
        <dbReference type="ChEBI" id="CHEBI:37565"/>
    </ligand>
</feature>
<dbReference type="FunFam" id="3.30.70.240:FF:000007">
    <property type="entry name" value="Translation factor GUF1, mitochondrial"/>
    <property type="match status" value="1"/>
</dbReference>
<dbReference type="SUPFAM" id="SSF52540">
    <property type="entry name" value="P-loop containing nucleoside triphosphate hydrolases"/>
    <property type="match status" value="1"/>
</dbReference>
<comment type="function">
    <text evidence="8">Promotes mitochondrial protein synthesis. May act as a fidelity factor of the translation reaction, by catalyzing a one-codon backward translocation of tRNAs on improperly translocated ribosomes. Binds to mitochondrial ribosomes in a GTP-dependent manner.</text>
</comment>
<dbReference type="InterPro" id="IPR000640">
    <property type="entry name" value="EFG_V-like"/>
</dbReference>
<keyword evidence="11" id="KW-1185">Reference proteome</keyword>
<dbReference type="GO" id="GO:0005743">
    <property type="term" value="C:mitochondrial inner membrane"/>
    <property type="evidence" value="ECO:0007669"/>
    <property type="project" value="UniProtKB-SubCell"/>
</dbReference>
<dbReference type="Pfam" id="PF00009">
    <property type="entry name" value="GTP_EFTU"/>
    <property type="match status" value="1"/>
</dbReference>
<name>A0AAW2ZRS5_9EUKA</name>
<sequence length="615" mass="68984">MSKFPPELIRNFSIIAHIDHGKSTLADRLLEETGVLTGKNNRSQFLDKLKVEQERGITVKAQTCAMFYTTDDGKTYLLNLIDTPGHVDFNYEVSRSLAACSSVLLLVDSSQGVQAQTLANYYLAIEQDLTIIPIMTKIDQQSSQPDVISAQMEQLLGVENKDILPISAKTGINCDQVIPRIIENGSKPSGLVEAPLKALLFDSWYDEYFGVICMVYVVDGQLKIGQTLISAYTKKAYEILQVGIMHPEQVVTNALFTGQVGYIVCNMRTAAEARVGDTLYRKDQPIDKPLPGFKPAKPMVFAGVFPLDSENDFDKLKDTIEKLCLTDSSVHITRENSGALGMGFRCGFLGLLHMDVFKQRLEQEFGTETIITTPTVVYKVAYADGKEKLVENPNEFPDSFMTRKNGLSANDAVAVYEPIVVATIVCPEKYFLSVINLCNERRGEQKDIVNIDEDRVSIHYIMPLNEIIHDFFDRLKSLTQGYATLDYEESGYQQTEMVKLNVMINKESVDALSFIVPKDQSQFKAREIVEKLRKQISRQMYEVSIQCAVGVKVIASETLKAFRKDVTAKCYGGDITRKRKLLDKQKEGKKKMKQIGSVHIPQEAFLSVFKVDDGK</sequence>
<dbReference type="InterPro" id="IPR031157">
    <property type="entry name" value="G_TR_CS"/>
</dbReference>
<dbReference type="InterPro" id="IPR000795">
    <property type="entry name" value="T_Tr_GTP-bd_dom"/>
</dbReference>
<dbReference type="PRINTS" id="PR00315">
    <property type="entry name" value="ELONGATNFCT"/>
</dbReference>
<keyword evidence="2 8" id="KW-0547">Nucleotide-binding</keyword>
<dbReference type="NCBIfam" id="TIGR00231">
    <property type="entry name" value="small_GTP"/>
    <property type="match status" value="1"/>
</dbReference>
<evidence type="ECO:0000256" key="1">
    <source>
        <dbReference type="ARBA" id="ARBA00005454"/>
    </source>
</evidence>
<dbReference type="EMBL" id="JAOPGA020001877">
    <property type="protein sequence ID" value="KAL0491866.1"/>
    <property type="molecule type" value="Genomic_DNA"/>
</dbReference>
<dbReference type="Gene3D" id="3.30.70.870">
    <property type="entry name" value="Elongation Factor G (Translational Gtpase), domain 3"/>
    <property type="match status" value="1"/>
</dbReference>
<keyword evidence="3 8" id="KW-0999">Mitochondrion inner membrane</keyword>
<dbReference type="Gene3D" id="3.30.70.2570">
    <property type="entry name" value="Elongation factor 4, C-terminal domain"/>
    <property type="match status" value="1"/>
</dbReference>
<evidence type="ECO:0000256" key="6">
    <source>
        <dbReference type="ARBA" id="ARBA00023134"/>
    </source>
</evidence>
<dbReference type="InterPro" id="IPR006297">
    <property type="entry name" value="EF-4"/>
</dbReference>
<dbReference type="InterPro" id="IPR038363">
    <property type="entry name" value="LepA_C_sf"/>
</dbReference>
<dbReference type="SMART" id="SM00838">
    <property type="entry name" value="EFG_C"/>
    <property type="match status" value="1"/>
</dbReference>
<dbReference type="CDD" id="cd03699">
    <property type="entry name" value="EF4_II"/>
    <property type="match status" value="1"/>
</dbReference>
<dbReference type="NCBIfam" id="TIGR01393">
    <property type="entry name" value="lepA"/>
    <property type="match status" value="1"/>
</dbReference>
<comment type="subcellular location">
    <subcellularLocation>
        <location evidence="8">Mitochondrion inner membrane</location>
        <topology evidence="8">Peripheral membrane protein</topology>
        <orientation evidence="8">Matrix side</orientation>
    </subcellularLocation>
</comment>
<dbReference type="FunFam" id="3.30.70.870:FF:000004">
    <property type="entry name" value="Translation factor GUF1, mitochondrial"/>
    <property type="match status" value="1"/>
</dbReference>
<dbReference type="CDD" id="cd16260">
    <property type="entry name" value="EF4_III"/>
    <property type="match status" value="1"/>
</dbReference>
<evidence type="ECO:0000313" key="11">
    <source>
        <dbReference type="Proteomes" id="UP001431209"/>
    </source>
</evidence>
<dbReference type="SUPFAM" id="SSF54980">
    <property type="entry name" value="EF-G C-terminal domain-like"/>
    <property type="match status" value="2"/>
</dbReference>